<dbReference type="OrthoDB" id="10641304at2759"/>
<comment type="caution">
    <text evidence="1">The sequence shown here is derived from an EMBL/GenBank/DDBJ whole genome shotgun (WGS) entry which is preliminary data.</text>
</comment>
<evidence type="ECO:0000313" key="1">
    <source>
        <dbReference type="EMBL" id="KAJ4268943.1"/>
    </source>
</evidence>
<keyword evidence="2" id="KW-1185">Reference proteome</keyword>
<gene>
    <name evidence="1" type="ORF">NW762_003014</name>
</gene>
<dbReference type="AlphaFoldDB" id="A0A9W8SD38"/>
<sequence length="281" mass="30589">MANSPLGITVAERNISGTVPDQVQFGDPLNNAFIGNYMARTPVGHVSNMAINPMSNTATDYFPMVPGSNSSLAGITNTTPATVNHPMMSNTVMHHVSLSHGPGSASSRDPIADSLMASVPLVSRPSSRSLLERSMVDCPPACTSMANPQMLPTPSATPVDQTALPSLSEWRRASPLAVNEALRKAQFRAQFVVGARKDEGVWLCKKCVALLCKELHDIDDYDVRVAVRSFEVENNLMLGCIEHDEAERGKTRCKFCKKRLMCRFCIRLPDGFTYDLSSSLT</sequence>
<name>A0A9W8SD38_9HYPO</name>
<protein>
    <submittedName>
        <fullName evidence="1">Uncharacterized protein</fullName>
    </submittedName>
</protein>
<dbReference type="Proteomes" id="UP001152049">
    <property type="component" value="Unassembled WGS sequence"/>
</dbReference>
<evidence type="ECO:0000313" key="2">
    <source>
        <dbReference type="Proteomes" id="UP001152049"/>
    </source>
</evidence>
<reference evidence="1" key="1">
    <citation type="submission" date="2022-09" db="EMBL/GenBank/DDBJ databases">
        <title>Fusarium specimens isolated from Avocado Roots.</title>
        <authorList>
            <person name="Stajich J."/>
            <person name="Roper C."/>
            <person name="Heimlech-Rivalta G."/>
        </authorList>
    </citation>
    <scope>NUCLEOTIDE SEQUENCE</scope>
    <source>
        <strain evidence="1">CF00136</strain>
    </source>
</reference>
<accession>A0A9W8SD38</accession>
<organism evidence="1 2">
    <name type="scientific">Fusarium torreyae</name>
    <dbReference type="NCBI Taxonomy" id="1237075"/>
    <lineage>
        <taxon>Eukaryota</taxon>
        <taxon>Fungi</taxon>
        <taxon>Dikarya</taxon>
        <taxon>Ascomycota</taxon>
        <taxon>Pezizomycotina</taxon>
        <taxon>Sordariomycetes</taxon>
        <taxon>Hypocreomycetidae</taxon>
        <taxon>Hypocreales</taxon>
        <taxon>Nectriaceae</taxon>
        <taxon>Fusarium</taxon>
    </lineage>
</organism>
<proteinExistence type="predicted"/>
<dbReference type="EMBL" id="JAOQAZ010000003">
    <property type="protein sequence ID" value="KAJ4268943.1"/>
    <property type="molecule type" value="Genomic_DNA"/>
</dbReference>